<dbReference type="Gene3D" id="3.40.718.10">
    <property type="entry name" value="Isopropylmalate Dehydrogenase"/>
    <property type="match status" value="1"/>
</dbReference>
<organism evidence="7 8">
    <name type="scientific">Biomphalaria glabrata</name>
    <name type="common">Bloodfluke planorb</name>
    <name type="synonym">Freshwater snail</name>
    <dbReference type="NCBI Taxonomy" id="6526"/>
    <lineage>
        <taxon>Eukaryota</taxon>
        <taxon>Metazoa</taxon>
        <taxon>Spiralia</taxon>
        <taxon>Lophotrochozoa</taxon>
        <taxon>Mollusca</taxon>
        <taxon>Gastropoda</taxon>
        <taxon>Heterobranchia</taxon>
        <taxon>Euthyneura</taxon>
        <taxon>Panpulmonata</taxon>
        <taxon>Hygrophila</taxon>
        <taxon>Lymnaeoidea</taxon>
        <taxon>Planorbidae</taxon>
        <taxon>Biomphalaria</taxon>
    </lineage>
</organism>
<feature type="coiled-coil region" evidence="4">
    <location>
        <begin position="68"/>
        <end position="95"/>
    </location>
</feature>
<dbReference type="GO" id="GO:0016887">
    <property type="term" value="F:ATP hydrolysis activity"/>
    <property type="evidence" value="ECO:0007669"/>
    <property type="project" value="InterPro"/>
</dbReference>
<dbReference type="Gene3D" id="3.40.50.300">
    <property type="entry name" value="P-loop containing nucleotide triphosphate hydrolases"/>
    <property type="match status" value="2"/>
</dbReference>
<dbReference type="GO" id="GO:0009380">
    <property type="term" value="C:excinuclease repair complex"/>
    <property type="evidence" value="ECO:0007669"/>
    <property type="project" value="InterPro"/>
</dbReference>
<evidence type="ECO:0000313" key="7">
    <source>
        <dbReference type="EnsemblMetazoa" id="BGLB006651-PB"/>
    </source>
</evidence>
<sequence length="440" mass="49436">MSRKKTLIDFGFRLPSAAHNRPLTFDEFMGVLKKLICVSATPGDYELNLVDNKFVEQIIRPTGLLDPVIKVKNKGNQLEDALKEIKARIAKNERVFLLTLTKKLAEELSEYLITNKIKSHYLHSELKTLERLVILNDLRKGKYDCVVGINLIREGIDLPEVSLVLIFDADKEGFLRNEKSLIQTIGRAARNINGTVILYADKMTESMSNAINETNRRRKIQEKYNIENGIVPRTIIKKISTLEHVEQSQSATIKKYLTHEKISTKSIDQLIATLKNDMKQAAKELKFEEAANLRDVILELETNINPTSEDLVEITQQIFDFGSIFNIPKKAALLSFSTNGSAKSLEVEKVQKAVSLLKETSISDNIEGEMQFDAAFDLATRKKKFPTSKMEGKINIFVFPDLNAGNIGYKIAQQLGGFLALGPVLVGLRRPISDLSRGAT</sequence>
<dbReference type="InterPro" id="IPR001650">
    <property type="entry name" value="Helicase_C-like"/>
</dbReference>
<dbReference type="Proteomes" id="UP000076420">
    <property type="component" value="Unassembled WGS sequence"/>
</dbReference>
<protein>
    <recommendedName>
        <fullName evidence="3">UvrABC system protein B</fullName>
    </recommendedName>
</protein>
<dbReference type="AlphaFoldDB" id="A0A2C9JR44"/>
<dbReference type="InterPro" id="IPR027417">
    <property type="entry name" value="P-loop_NTPase"/>
</dbReference>
<dbReference type="Pfam" id="PF02151">
    <property type="entry name" value="UVR"/>
    <property type="match status" value="1"/>
</dbReference>
<dbReference type="SUPFAM" id="SSF46600">
    <property type="entry name" value="C-terminal UvrC-binding domain of UvrB"/>
    <property type="match status" value="1"/>
</dbReference>
<comment type="subunit">
    <text evidence="2">Forms a heterotetramer with UvrA during the search for lesions. Interacts with UvrC in an incision complex.</text>
</comment>
<dbReference type="InterPro" id="IPR004807">
    <property type="entry name" value="UvrB"/>
</dbReference>
<dbReference type="Pfam" id="PF01515">
    <property type="entry name" value="PTA_PTB"/>
    <property type="match status" value="1"/>
</dbReference>
<dbReference type="PANTHER" id="PTHR24029">
    <property type="entry name" value="UVRABC SYSTEM PROTEIN B"/>
    <property type="match status" value="1"/>
</dbReference>
<evidence type="ECO:0000256" key="2">
    <source>
        <dbReference type="ARBA" id="ARBA00026033"/>
    </source>
</evidence>
<dbReference type="GO" id="GO:0003677">
    <property type="term" value="F:DNA binding"/>
    <property type="evidence" value="ECO:0007669"/>
    <property type="project" value="InterPro"/>
</dbReference>
<dbReference type="STRING" id="6526.A0A2C9JR44"/>
<dbReference type="GO" id="GO:0016746">
    <property type="term" value="F:acyltransferase activity"/>
    <property type="evidence" value="ECO:0007669"/>
    <property type="project" value="InterPro"/>
</dbReference>
<feature type="domain" description="Helicase C-terminal" evidence="6">
    <location>
        <begin position="77"/>
        <end position="239"/>
    </location>
</feature>
<dbReference type="InterPro" id="IPR002505">
    <property type="entry name" value="PTA_PTB"/>
</dbReference>
<dbReference type="SUPFAM" id="SSF53659">
    <property type="entry name" value="Isocitrate/Isopropylmalate dehydrogenase-like"/>
    <property type="match status" value="1"/>
</dbReference>
<keyword evidence="4" id="KW-0175">Coiled coil</keyword>
<dbReference type="VEuPathDB" id="VectorBase:BGLB006651"/>
<dbReference type="Pfam" id="PF12344">
    <property type="entry name" value="UvrB"/>
    <property type="match status" value="1"/>
</dbReference>
<name>A0A2C9JR44_BIOGL</name>
<dbReference type="InterPro" id="IPR024759">
    <property type="entry name" value="UvrB_YAD/RRR_dom"/>
</dbReference>
<dbReference type="PANTHER" id="PTHR24029:SF0">
    <property type="entry name" value="UVRABC SYSTEM PROTEIN B"/>
    <property type="match status" value="1"/>
</dbReference>
<reference evidence="7" key="1">
    <citation type="submission" date="2020-05" db="UniProtKB">
        <authorList>
            <consortium name="EnsemblMetazoa"/>
        </authorList>
    </citation>
    <scope>IDENTIFICATION</scope>
    <source>
        <strain evidence="7">BB02</strain>
    </source>
</reference>
<dbReference type="PROSITE" id="PS50151">
    <property type="entry name" value="UVR"/>
    <property type="match status" value="1"/>
</dbReference>
<dbReference type="PROSITE" id="PS51194">
    <property type="entry name" value="HELICASE_CTER"/>
    <property type="match status" value="1"/>
</dbReference>
<comment type="similarity">
    <text evidence="1">Belongs to the UvrB family.</text>
</comment>
<evidence type="ECO:0000259" key="5">
    <source>
        <dbReference type="PROSITE" id="PS50151"/>
    </source>
</evidence>
<dbReference type="CDD" id="cd18790">
    <property type="entry name" value="SF2_C_UvrB"/>
    <property type="match status" value="1"/>
</dbReference>
<gene>
    <name evidence="7" type="primary">106064474</name>
</gene>
<dbReference type="GO" id="GO:0005524">
    <property type="term" value="F:ATP binding"/>
    <property type="evidence" value="ECO:0007669"/>
    <property type="project" value="InterPro"/>
</dbReference>
<evidence type="ECO:0000256" key="4">
    <source>
        <dbReference type="SAM" id="Coils"/>
    </source>
</evidence>
<dbReference type="EnsemblMetazoa" id="BGLB006651-RB">
    <property type="protein sequence ID" value="BGLB006651-PB"/>
    <property type="gene ID" value="BGLB006651"/>
</dbReference>
<dbReference type="InterPro" id="IPR001943">
    <property type="entry name" value="UVR_dom"/>
</dbReference>
<accession>A0A2C9JR44</accession>
<dbReference type="Gene3D" id="4.10.860.10">
    <property type="entry name" value="UVR domain"/>
    <property type="match status" value="1"/>
</dbReference>
<feature type="domain" description="UVR" evidence="5">
    <location>
        <begin position="268"/>
        <end position="303"/>
    </location>
</feature>
<dbReference type="Pfam" id="PF00271">
    <property type="entry name" value="Helicase_C"/>
    <property type="match status" value="1"/>
</dbReference>
<dbReference type="SMART" id="SM00490">
    <property type="entry name" value="HELICc"/>
    <property type="match status" value="1"/>
</dbReference>
<evidence type="ECO:0000313" key="8">
    <source>
        <dbReference type="Proteomes" id="UP000076420"/>
    </source>
</evidence>
<evidence type="ECO:0000256" key="3">
    <source>
        <dbReference type="ARBA" id="ARBA00029504"/>
    </source>
</evidence>
<proteinExistence type="inferred from homology"/>
<dbReference type="SUPFAM" id="SSF52540">
    <property type="entry name" value="P-loop containing nucleoside triphosphate hydrolases"/>
    <property type="match status" value="1"/>
</dbReference>
<evidence type="ECO:0000259" key="6">
    <source>
        <dbReference type="PROSITE" id="PS51194"/>
    </source>
</evidence>
<dbReference type="InterPro" id="IPR036876">
    <property type="entry name" value="UVR_dom_sf"/>
</dbReference>
<dbReference type="GO" id="GO:0006289">
    <property type="term" value="P:nucleotide-excision repair"/>
    <property type="evidence" value="ECO:0007669"/>
    <property type="project" value="InterPro"/>
</dbReference>
<evidence type="ECO:0000256" key="1">
    <source>
        <dbReference type="ARBA" id="ARBA00008533"/>
    </source>
</evidence>